<comment type="cofactor">
    <cofactor evidence="1">
        <name>Mg(2+)</name>
        <dbReference type="ChEBI" id="CHEBI:18420"/>
    </cofactor>
</comment>
<evidence type="ECO:0000256" key="4">
    <source>
        <dbReference type="ARBA" id="ARBA00022842"/>
    </source>
</evidence>
<dbReference type="Pfam" id="PF04794">
    <property type="entry name" value="YdjC"/>
    <property type="match status" value="1"/>
</dbReference>
<dbReference type="Gene3D" id="3.20.20.370">
    <property type="entry name" value="Glycoside hydrolase/deacetylase"/>
    <property type="match status" value="1"/>
</dbReference>
<dbReference type="GO" id="GO:0005975">
    <property type="term" value="P:carbohydrate metabolic process"/>
    <property type="evidence" value="ECO:0007669"/>
    <property type="project" value="InterPro"/>
</dbReference>
<evidence type="ECO:0000256" key="2">
    <source>
        <dbReference type="ARBA" id="ARBA00022723"/>
    </source>
</evidence>
<evidence type="ECO:0000256" key="5">
    <source>
        <dbReference type="ARBA" id="ARBA00023277"/>
    </source>
</evidence>
<dbReference type="PANTHER" id="PTHR31609:SF1">
    <property type="entry name" value="CARBOHYDRATE DEACETYLASE"/>
    <property type="match status" value="1"/>
</dbReference>
<dbReference type="EMBL" id="CP028901">
    <property type="protein sequence ID" value="AWB33536.1"/>
    <property type="molecule type" value="Genomic_DNA"/>
</dbReference>
<protein>
    <recommendedName>
        <fullName evidence="8">ChbG/HpnK family deacetylase</fullName>
    </recommendedName>
</protein>
<dbReference type="InterPro" id="IPR006879">
    <property type="entry name" value="YdjC-like"/>
</dbReference>
<dbReference type="SUPFAM" id="SSF88713">
    <property type="entry name" value="Glycoside hydrolase/deacetylase"/>
    <property type="match status" value="1"/>
</dbReference>
<dbReference type="AlphaFoldDB" id="A0A2R4XI98"/>
<sequence length="290" mass="32088">MRTVYLKGILICADDYGLHPDVDCAIVDLAKAGRLSAASVLVDAHGLRERASWLDGLDLDVGLHLNLTERVGDLSDGDVEPSLGKLIVACYARKIAPAWVSHAVARQFDAFERLFGRLPDYVDGHQHVHQLPVVRTALIAELQKRCDAVQRRPWIRSTRSTRGLLATGVRQWFKSLVIESLGARAMERLALSGGFACNRGFAGVYDFTRPAMPYGDLMQRWLDTCEMGSLIMAHPSRGLLSGDPVGQARLTEFQVLASERFMLWLAERSLALVRPDQVLDPVSVNDSSRP</sequence>
<dbReference type="GO" id="GO:0046872">
    <property type="term" value="F:metal ion binding"/>
    <property type="evidence" value="ECO:0007669"/>
    <property type="project" value="UniProtKB-KW"/>
</dbReference>
<dbReference type="KEGG" id="boz:DBV39_07225"/>
<evidence type="ECO:0000313" key="6">
    <source>
        <dbReference type="EMBL" id="AWB33536.1"/>
    </source>
</evidence>
<evidence type="ECO:0000256" key="1">
    <source>
        <dbReference type="ARBA" id="ARBA00001946"/>
    </source>
</evidence>
<keyword evidence="4" id="KW-0460">Magnesium</keyword>
<evidence type="ECO:0000313" key="7">
    <source>
        <dbReference type="Proteomes" id="UP000244571"/>
    </source>
</evidence>
<dbReference type="InterPro" id="IPR011330">
    <property type="entry name" value="Glyco_hydro/deAcase_b/a-brl"/>
</dbReference>
<proteinExistence type="predicted"/>
<evidence type="ECO:0000256" key="3">
    <source>
        <dbReference type="ARBA" id="ARBA00022801"/>
    </source>
</evidence>
<organism evidence="6 7">
    <name type="scientific">Orrella marina</name>
    <dbReference type="NCBI Taxonomy" id="2163011"/>
    <lineage>
        <taxon>Bacteria</taxon>
        <taxon>Pseudomonadati</taxon>
        <taxon>Pseudomonadota</taxon>
        <taxon>Betaproteobacteria</taxon>
        <taxon>Burkholderiales</taxon>
        <taxon>Alcaligenaceae</taxon>
        <taxon>Orrella</taxon>
    </lineage>
</organism>
<dbReference type="Proteomes" id="UP000244571">
    <property type="component" value="Chromosome"/>
</dbReference>
<dbReference type="CDD" id="cd10807">
    <property type="entry name" value="YdjC_like_3"/>
    <property type="match status" value="1"/>
</dbReference>
<keyword evidence="2" id="KW-0479">Metal-binding</keyword>
<name>A0A2R4XI98_9BURK</name>
<keyword evidence="3" id="KW-0378">Hydrolase</keyword>
<gene>
    <name evidence="6" type="ORF">DBV39_07225</name>
</gene>
<reference evidence="6 7" key="1">
    <citation type="submission" date="2018-04" db="EMBL/GenBank/DDBJ databases">
        <title>Bordetella sp. HZ20 isolated from seawater.</title>
        <authorList>
            <person name="Sun C."/>
        </authorList>
    </citation>
    <scope>NUCLEOTIDE SEQUENCE [LARGE SCALE GENOMIC DNA]</scope>
    <source>
        <strain evidence="6 7">HZ20</strain>
    </source>
</reference>
<keyword evidence="5" id="KW-0119">Carbohydrate metabolism</keyword>
<keyword evidence="7" id="KW-1185">Reference proteome</keyword>
<accession>A0A2R4XI98</accession>
<evidence type="ECO:0008006" key="8">
    <source>
        <dbReference type="Google" id="ProtNLM"/>
    </source>
</evidence>
<dbReference type="GO" id="GO:0019213">
    <property type="term" value="F:deacetylase activity"/>
    <property type="evidence" value="ECO:0007669"/>
    <property type="project" value="TreeGrafter"/>
</dbReference>
<dbReference type="GO" id="GO:0016787">
    <property type="term" value="F:hydrolase activity"/>
    <property type="evidence" value="ECO:0007669"/>
    <property type="project" value="UniProtKB-KW"/>
</dbReference>
<dbReference type="PANTHER" id="PTHR31609">
    <property type="entry name" value="YDJC DEACETYLASE FAMILY MEMBER"/>
    <property type="match status" value="1"/>
</dbReference>